<name>A0AAP0IP94_9MAGN</name>
<organism evidence="1 2">
    <name type="scientific">Stephania cephalantha</name>
    <dbReference type="NCBI Taxonomy" id="152367"/>
    <lineage>
        <taxon>Eukaryota</taxon>
        <taxon>Viridiplantae</taxon>
        <taxon>Streptophyta</taxon>
        <taxon>Embryophyta</taxon>
        <taxon>Tracheophyta</taxon>
        <taxon>Spermatophyta</taxon>
        <taxon>Magnoliopsida</taxon>
        <taxon>Ranunculales</taxon>
        <taxon>Menispermaceae</taxon>
        <taxon>Menispermoideae</taxon>
        <taxon>Cissampelideae</taxon>
        <taxon>Stephania</taxon>
    </lineage>
</organism>
<accession>A0AAP0IP94</accession>
<dbReference type="AlphaFoldDB" id="A0AAP0IP94"/>
<sequence length="82" mass="9495">MLNLQSVIWLISLSCRGFVEDKELYVMVLLAKYLVLRGGSSSYLSWLWLESTTETRRSAASETKCAVEFVAEKYSKWSIYMQ</sequence>
<dbReference type="Proteomes" id="UP001419268">
    <property type="component" value="Unassembled WGS sequence"/>
</dbReference>
<dbReference type="EMBL" id="JBBNAG010000007">
    <property type="protein sequence ID" value="KAK9119218.1"/>
    <property type="molecule type" value="Genomic_DNA"/>
</dbReference>
<evidence type="ECO:0000313" key="2">
    <source>
        <dbReference type="Proteomes" id="UP001419268"/>
    </source>
</evidence>
<protein>
    <submittedName>
        <fullName evidence="1">Uncharacterized protein</fullName>
    </submittedName>
</protein>
<comment type="caution">
    <text evidence="1">The sequence shown here is derived from an EMBL/GenBank/DDBJ whole genome shotgun (WGS) entry which is preliminary data.</text>
</comment>
<evidence type="ECO:0000313" key="1">
    <source>
        <dbReference type="EMBL" id="KAK9119218.1"/>
    </source>
</evidence>
<reference evidence="1 2" key="1">
    <citation type="submission" date="2024-01" db="EMBL/GenBank/DDBJ databases">
        <title>Genome assemblies of Stephania.</title>
        <authorList>
            <person name="Yang L."/>
        </authorList>
    </citation>
    <scope>NUCLEOTIDE SEQUENCE [LARGE SCALE GENOMIC DNA]</scope>
    <source>
        <strain evidence="1">JXDWG</strain>
        <tissue evidence="1">Leaf</tissue>
    </source>
</reference>
<keyword evidence="2" id="KW-1185">Reference proteome</keyword>
<proteinExistence type="predicted"/>
<gene>
    <name evidence="1" type="ORF">Scep_017311</name>
</gene>